<evidence type="ECO:0000256" key="12">
    <source>
        <dbReference type="PIRSR" id="PIRSR006431-1"/>
    </source>
</evidence>
<comment type="similarity">
    <text evidence="3 11 13">Belongs to the peptidase S33 family.</text>
</comment>
<comment type="catalytic activity">
    <reaction evidence="1 11 13">
        <text>Release of N-terminal proline from a peptide.</text>
        <dbReference type="EC" id="3.4.11.5"/>
    </reaction>
</comment>
<name>G2E7B7_9GAMM</name>
<dbReference type="MEROPS" id="S33.001"/>
<evidence type="ECO:0000259" key="14">
    <source>
        <dbReference type="Pfam" id="PF00561"/>
    </source>
</evidence>
<keyword evidence="8 11" id="KW-0645">Protease</keyword>
<dbReference type="GO" id="GO:0006508">
    <property type="term" value="P:proteolysis"/>
    <property type="evidence" value="ECO:0007669"/>
    <property type="project" value="UniProtKB-KW"/>
</dbReference>
<keyword evidence="6 11" id="KW-0031">Aminopeptidase</keyword>
<proteinExistence type="inferred from homology"/>
<evidence type="ECO:0000313" key="16">
    <source>
        <dbReference type="Proteomes" id="UP000004200"/>
    </source>
</evidence>
<evidence type="ECO:0000313" key="15">
    <source>
        <dbReference type="EMBL" id="EGV28023.1"/>
    </source>
</evidence>
<evidence type="ECO:0000256" key="8">
    <source>
        <dbReference type="ARBA" id="ARBA00022670"/>
    </source>
</evidence>
<dbReference type="SUPFAM" id="SSF53474">
    <property type="entry name" value="alpha/beta-Hydrolases"/>
    <property type="match status" value="1"/>
</dbReference>
<evidence type="ECO:0000256" key="11">
    <source>
        <dbReference type="PIRNR" id="PIRNR006431"/>
    </source>
</evidence>
<protein>
    <recommendedName>
        <fullName evidence="5 11">Proline iminopeptidase</fullName>
        <shortName evidence="11">PIP</shortName>
        <ecNumber evidence="4 11">3.4.11.5</ecNumber>
    </recommendedName>
    <alternativeName>
        <fullName evidence="10 11">Prolyl aminopeptidase</fullName>
    </alternativeName>
</protein>
<dbReference type="GO" id="GO:0005737">
    <property type="term" value="C:cytoplasm"/>
    <property type="evidence" value="ECO:0007669"/>
    <property type="project" value="UniProtKB-SubCell"/>
</dbReference>
<dbReference type="PANTHER" id="PTHR43722">
    <property type="entry name" value="PROLINE IMINOPEPTIDASE"/>
    <property type="match status" value="1"/>
</dbReference>
<keyword evidence="9 11" id="KW-0378">Hydrolase</keyword>
<dbReference type="EMBL" id="AFWT01000049">
    <property type="protein sequence ID" value="EGV28023.1"/>
    <property type="molecule type" value="Genomic_DNA"/>
</dbReference>
<accession>G2E7B7</accession>
<evidence type="ECO:0000256" key="2">
    <source>
        <dbReference type="ARBA" id="ARBA00004496"/>
    </source>
</evidence>
<evidence type="ECO:0000256" key="1">
    <source>
        <dbReference type="ARBA" id="ARBA00001585"/>
    </source>
</evidence>
<dbReference type="EC" id="3.4.11.5" evidence="4 11"/>
<dbReference type="Pfam" id="PF00561">
    <property type="entry name" value="Abhydrolase_1"/>
    <property type="match status" value="1"/>
</dbReference>
<dbReference type="NCBIfam" id="TIGR01249">
    <property type="entry name" value="pro_imino_pep_1"/>
    <property type="match status" value="1"/>
</dbReference>
<dbReference type="GO" id="GO:0004177">
    <property type="term" value="F:aminopeptidase activity"/>
    <property type="evidence" value="ECO:0007669"/>
    <property type="project" value="UniProtKB-UniRule"/>
</dbReference>
<comment type="caution">
    <text evidence="15">The sequence shown here is derived from an EMBL/GenBank/DDBJ whole genome shotgun (WGS) entry which is preliminary data.</text>
</comment>
<dbReference type="InterPro" id="IPR000073">
    <property type="entry name" value="AB_hydrolase_1"/>
</dbReference>
<dbReference type="PRINTS" id="PR00793">
    <property type="entry name" value="PROAMNOPTASE"/>
</dbReference>
<dbReference type="InterPro" id="IPR005944">
    <property type="entry name" value="Pro_iminopeptidase"/>
</dbReference>
<dbReference type="Gene3D" id="3.40.50.1820">
    <property type="entry name" value="alpha/beta hydrolase"/>
    <property type="match status" value="1"/>
</dbReference>
<comment type="subcellular location">
    <subcellularLocation>
        <location evidence="2 11">Cytoplasm</location>
    </subcellularLocation>
</comment>
<feature type="domain" description="AB hydrolase-1" evidence="14">
    <location>
        <begin position="42"/>
        <end position="301"/>
    </location>
</feature>
<keyword evidence="7 11" id="KW-0963">Cytoplasm</keyword>
<evidence type="ECO:0000256" key="6">
    <source>
        <dbReference type="ARBA" id="ARBA00022438"/>
    </source>
</evidence>
<reference evidence="15 16" key="1">
    <citation type="submission" date="2011-06" db="EMBL/GenBank/DDBJ databases">
        <title>The draft genome of Thiorhodococcus drewsii AZ1.</title>
        <authorList>
            <consortium name="US DOE Joint Genome Institute (JGI-PGF)"/>
            <person name="Lucas S."/>
            <person name="Han J."/>
            <person name="Lapidus A."/>
            <person name="Cheng J.-F."/>
            <person name="Goodwin L."/>
            <person name="Pitluck S."/>
            <person name="Peters L."/>
            <person name="Land M.L."/>
            <person name="Hauser L."/>
            <person name="Vogl K."/>
            <person name="Liu Z."/>
            <person name="Imhoff J."/>
            <person name="Thiel V."/>
            <person name="Frigaard N.-U."/>
            <person name="Bryant D.A."/>
            <person name="Woyke T.J."/>
        </authorList>
    </citation>
    <scope>NUCLEOTIDE SEQUENCE [LARGE SCALE GENOMIC DNA]</scope>
    <source>
        <strain evidence="15 16">AZ1</strain>
    </source>
</reference>
<evidence type="ECO:0000256" key="10">
    <source>
        <dbReference type="ARBA" id="ARBA00029605"/>
    </source>
</evidence>
<dbReference type="PRINTS" id="PR00111">
    <property type="entry name" value="ABHYDROLASE"/>
</dbReference>
<sequence>MDSSGNTLYPPVEPFAVHEIIVDNGHHLYVEECGRPDGIPAIFLHGGPGAGCEPAHRGFFDPSRYRAVLFDQRGCGRSRPHASLEANTTWDLIADIERIREELGIDRWLVFGGSWGSTLALAYAETYPERVSALVVRGIFLCRDAEIRWFYQEGANWVFPDYWEDYLAPIPVEERDDMLTAYHQRLIDEDASVRMEAAKAWSIWEGRTATLRGNPNIQAHFSDSHVALSLARIECHYFVNHAFLAPDQLLRDAGRLADIPGVIVQGRYDLICPMRSAWELHQAWPNADLQVIPDAGHSAFEPGISRALVAATDRFARELA</sequence>
<dbReference type="STRING" id="765913.ThidrDRAFT_4180"/>
<dbReference type="InterPro" id="IPR029058">
    <property type="entry name" value="AB_hydrolase_fold"/>
</dbReference>
<organism evidence="15 16">
    <name type="scientific">Thiorhodococcus drewsii AZ1</name>
    <dbReference type="NCBI Taxonomy" id="765913"/>
    <lineage>
        <taxon>Bacteria</taxon>
        <taxon>Pseudomonadati</taxon>
        <taxon>Pseudomonadota</taxon>
        <taxon>Gammaproteobacteria</taxon>
        <taxon>Chromatiales</taxon>
        <taxon>Chromatiaceae</taxon>
        <taxon>Thiorhodococcus</taxon>
    </lineage>
</organism>
<dbReference type="AlphaFoldDB" id="G2E7B7"/>
<gene>
    <name evidence="15" type="ORF">ThidrDRAFT_4180</name>
</gene>
<dbReference type="eggNOG" id="COG0596">
    <property type="taxonomic scope" value="Bacteria"/>
</dbReference>
<dbReference type="Proteomes" id="UP000004200">
    <property type="component" value="Unassembled WGS sequence"/>
</dbReference>
<dbReference type="OrthoDB" id="9796770at2"/>
<evidence type="ECO:0000256" key="3">
    <source>
        <dbReference type="ARBA" id="ARBA00010088"/>
    </source>
</evidence>
<dbReference type="PATRIC" id="fig|765913.3.peg.4258"/>
<dbReference type="RefSeq" id="WP_007042893.1">
    <property type="nucleotide sequence ID" value="NZ_AFWT01000049.1"/>
</dbReference>
<feature type="active site" description="Nucleophile" evidence="12">
    <location>
        <position position="114"/>
    </location>
</feature>
<evidence type="ECO:0000256" key="4">
    <source>
        <dbReference type="ARBA" id="ARBA00012568"/>
    </source>
</evidence>
<feature type="active site" description="Proton donor" evidence="12">
    <location>
        <position position="297"/>
    </location>
</feature>
<keyword evidence="16" id="KW-1185">Reference proteome</keyword>
<evidence type="ECO:0000256" key="5">
    <source>
        <dbReference type="ARBA" id="ARBA00021843"/>
    </source>
</evidence>
<evidence type="ECO:0000256" key="9">
    <source>
        <dbReference type="ARBA" id="ARBA00022801"/>
    </source>
</evidence>
<evidence type="ECO:0000256" key="7">
    <source>
        <dbReference type="ARBA" id="ARBA00022490"/>
    </source>
</evidence>
<evidence type="ECO:0000256" key="13">
    <source>
        <dbReference type="RuleBase" id="RU003421"/>
    </source>
</evidence>
<dbReference type="PIRSF" id="PIRSF006431">
    <property type="entry name" value="Pept_S33"/>
    <property type="match status" value="1"/>
</dbReference>
<feature type="active site" evidence="12">
    <location>
        <position position="269"/>
    </location>
</feature>
<dbReference type="PANTHER" id="PTHR43722:SF1">
    <property type="entry name" value="PROLINE IMINOPEPTIDASE"/>
    <property type="match status" value="1"/>
</dbReference>
<dbReference type="InterPro" id="IPR002410">
    <property type="entry name" value="Peptidase_S33"/>
</dbReference>